<accession>A0A0D0CU17</accession>
<reference evidence="2" key="2">
    <citation type="submission" date="2015-01" db="EMBL/GenBank/DDBJ databases">
        <title>Evolutionary Origins and Diversification of the Mycorrhizal Mutualists.</title>
        <authorList>
            <consortium name="DOE Joint Genome Institute"/>
            <consortium name="Mycorrhizal Genomics Consortium"/>
            <person name="Kohler A."/>
            <person name="Kuo A."/>
            <person name="Nagy L.G."/>
            <person name="Floudas D."/>
            <person name="Copeland A."/>
            <person name="Barry K.W."/>
            <person name="Cichocki N."/>
            <person name="Veneault-Fourrey C."/>
            <person name="LaButti K."/>
            <person name="Lindquist E.A."/>
            <person name="Lipzen A."/>
            <person name="Lundell T."/>
            <person name="Morin E."/>
            <person name="Murat C."/>
            <person name="Riley R."/>
            <person name="Ohm R."/>
            <person name="Sun H."/>
            <person name="Tunlid A."/>
            <person name="Henrissat B."/>
            <person name="Grigoriev I.V."/>
            <person name="Hibbett D.S."/>
            <person name="Martin F."/>
        </authorList>
    </citation>
    <scope>NUCLEOTIDE SEQUENCE [LARGE SCALE GENOMIC DNA]</scope>
    <source>
        <strain evidence="2">Ve08.2h10</strain>
    </source>
</reference>
<reference evidence="1 2" key="1">
    <citation type="submission" date="2014-04" db="EMBL/GenBank/DDBJ databases">
        <authorList>
            <consortium name="DOE Joint Genome Institute"/>
            <person name="Kuo A."/>
            <person name="Kohler A."/>
            <person name="Jargeat P."/>
            <person name="Nagy L.G."/>
            <person name="Floudas D."/>
            <person name="Copeland A."/>
            <person name="Barry K.W."/>
            <person name="Cichocki N."/>
            <person name="Veneault-Fourrey C."/>
            <person name="LaButti K."/>
            <person name="Lindquist E.A."/>
            <person name="Lipzen A."/>
            <person name="Lundell T."/>
            <person name="Morin E."/>
            <person name="Murat C."/>
            <person name="Sun H."/>
            <person name="Tunlid A."/>
            <person name="Henrissat B."/>
            <person name="Grigoriev I.V."/>
            <person name="Hibbett D.S."/>
            <person name="Martin F."/>
            <person name="Nordberg H.P."/>
            <person name="Cantor M.N."/>
            <person name="Hua S.X."/>
        </authorList>
    </citation>
    <scope>NUCLEOTIDE SEQUENCE [LARGE SCALE GENOMIC DNA]</scope>
    <source>
        <strain evidence="1 2">Ve08.2h10</strain>
    </source>
</reference>
<keyword evidence="2" id="KW-1185">Reference proteome</keyword>
<dbReference type="InParanoid" id="A0A0D0CU17"/>
<sequence>YITHLLEEYGLLNCNPVGLPMVPVCQFGRDTDVHPDVPSLSSTFPKLNNESLYLALLTQPDIVHSILTLAQFSSKLELHLDTAVKHVLCYL</sequence>
<evidence type="ECO:0000313" key="2">
    <source>
        <dbReference type="Proteomes" id="UP000054538"/>
    </source>
</evidence>
<gene>
    <name evidence="1" type="ORF">PAXRUDRAFT_113897</name>
</gene>
<feature type="non-terminal residue" evidence="1">
    <location>
        <position position="1"/>
    </location>
</feature>
<dbReference type="STRING" id="930991.A0A0D0CU17"/>
<protein>
    <submittedName>
        <fullName evidence="1">Uncharacterized protein</fullName>
    </submittedName>
</protein>
<dbReference type="Proteomes" id="UP000054538">
    <property type="component" value="Unassembled WGS sequence"/>
</dbReference>
<organism evidence="1 2">
    <name type="scientific">Paxillus rubicundulus Ve08.2h10</name>
    <dbReference type="NCBI Taxonomy" id="930991"/>
    <lineage>
        <taxon>Eukaryota</taxon>
        <taxon>Fungi</taxon>
        <taxon>Dikarya</taxon>
        <taxon>Basidiomycota</taxon>
        <taxon>Agaricomycotina</taxon>
        <taxon>Agaricomycetes</taxon>
        <taxon>Agaricomycetidae</taxon>
        <taxon>Boletales</taxon>
        <taxon>Paxilineae</taxon>
        <taxon>Paxillaceae</taxon>
        <taxon>Paxillus</taxon>
    </lineage>
</organism>
<evidence type="ECO:0000313" key="1">
    <source>
        <dbReference type="EMBL" id="KIK74566.1"/>
    </source>
</evidence>
<proteinExistence type="predicted"/>
<dbReference type="EMBL" id="KN828748">
    <property type="protein sequence ID" value="KIK74566.1"/>
    <property type="molecule type" value="Genomic_DNA"/>
</dbReference>
<dbReference type="AlphaFoldDB" id="A0A0D0CU17"/>
<dbReference type="OrthoDB" id="2685626at2759"/>
<dbReference type="HOGENOM" id="CLU_182668_0_0_1"/>
<feature type="non-terminal residue" evidence="1">
    <location>
        <position position="91"/>
    </location>
</feature>
<name>A0A0D0CU17_9AGAM</name>